<dbReference type="SUPFAM" id="SSF46785">
    <property type="entry name" value="Winged helix' DNA-binding domain"/>
    <property type="match status" value="2"/>
</dbReference>
<keyword evidence="1 5" id="KW-0963">Cytoplasm</keyword>
<evidence type="ECO:0000256" key="3">
    <source>
        <dbReference type="ARBA" id="ARBA00022829"/>
    </source>
</evidence>
<keyword evidence="3 5" id="KW-0159">Chromosome partition</keyword>
<keyword evidence="7" id="KW-1185">Reference proteome</keyword>
<comment type="function">
    <text evidence="5">Participates in chromosomal partition during cell division. May act via the formation of a condensin-like complex containing Smc and ScpA that pull DNA away from mid-cell into both cell halves.</text>
</comment>
<reference evidence="6 7" key="1">
    <citation type="journal article" date="2017" name="Genome Announc.">
        <title>Complete Genome Sequences of Two Acetylene-Fermenting Pelobacter acetylenicus Strains.</title>
        <authorList>
            <person name="Sutton J.M."/>
            <person name="Baesman S.M."/>
            <person name="Fierst J.L."/>
            <person name="Poret-Peterson A.T."/>
            <person name="Oremland R.S."/>
            <person name="Dunlap D.S."/>
            <person name="Akob D.M."/>
        </authorList>
    </citation>
    <scope>NUCLEOTIDE SEQUENCE [LARGE SCALE GENOMIC DNA]</scope>
    <source>
        <strain evidence="6 7">DSM 3247</strain>
    </source>
</reference>
<keyword evidence="4 5" id="KW-0131">Cell cycle</keyword>
<dbReference type="GO" id="GO:0005737">
    <property type="term" value="C:cytoplasm"/>
    <property type="evidence" value="ECO:0007669"/>
    <property type="project" value="UniProtKB-SubCell"/>
</dbReference>
<dbReference type="PANTHER" id="PTHR34298">
    <property type="entry name" value="SEGREGATION AND CONDENSATION PROTEIN B"/>
    <property type="match status" value="1"/>
</dbReference>
<dbReference type="PANTHER" id="PTHR34298:SF2">
    <property type="entry name" value="SEGREGATION AND CONDENSATION PROTEIN B"/>
    <property type="match status" value="1"/>
</dbReference>
<dbReference type="Proteomes" id="UP000182264">
    <property type="component" value="Chromosome"/>
</dbReference>
<comment type="subcellular location">
    <subcellularLocation>
        <location evidence="5">Cytoplasm</location>
    </subcellularLocation>
    <text evidence="5">Associated with two foci at the outer edges of the nucleoid region in young cells, and at four foci within both cell halves in older cells.</text>
</comment>
<dbReference type="InterPro" id="IPR036388">
    <property type="entry name" value="WH-like_DNA-bd_sf"/>
</dbReference>
<protein>
    <recommendedName>
        <fullName evidence="5">Segregation and condensation protein B</fullName>
    </recommendedName>
</protein>
<accession>A0A1L3GHV0</accession>
<gene>
    <name evidence="5" type="primary">scpB</name>
    <name evidence="6" type="ORF">A7E75_11215</name>
</gene>
<evidence type="ECO:0000256" key="5">
    <source>
        <dbReference type="HAMAP-Rule" id="MF_01804"/>
    </source>
</evidence>
<dbReference type="GO" id="GO:0051301">
    <property type="term" value="P:cell division"/>
    <property type="evidence" value="ECO:0007669"/>
    <property type="project" value="UniProtKB-KW"/>
</dbReference>
<evidence type="ECO:0000256" key="1">
    <source>
        <dbReference type="ARBA" id="ARBA00022490"/>
    </source>
</evidence>
<dbReference type="RefSeq" id="WP_072287367.1">
    <property type="nucleotide sequence ID" value="NZ_CP015455.1"/>
</dbReference>
<dbReference type="KEGG" id="pace:A6070_05225"/>
<keyword evidence="2 5" id="KW-0132">Cell division</keyword>
<evidence type="ECO:0000256" key="4">
    <source>
        <dbReference type="ARBA" id="ARBA00023306"/>
    </source>
</evidence>
<evidence type="ECO:0000256" key="2">
    <source>
        <dbReference type="ARBA" id="ARBA00022618"/>
    </source>
</evidence>
<comment type="similarity">
    <text evidence="5">Belongs to the ScpB family.</text>
</comment>
<sequence>MDTADLRAVLEALLFTAPGPVRIEQLALAIEVEPRMVAKALDELREEYRRARRGFVLAELADGYQLRSRPEHAEYIRRLQVSRPARISRAALETLAIIAYRQPATRADIEYLRGVDSGGVIKSLLDKRLVRIAGKKDMPGRPLLYGTSREFLEFFGLRSLEDLPSLKEFTELTAESETLLLDFEAESSEPQTEP</sequence>
<dbReference type="InterPro" id="IPR005234">
    <property type="entry name" value="ScpB_csome_segregation"/>
</dbReference>
<dbReference type="HAMAP" id="MF_01804">
    <property type="entry name" value="ScpB"/>
    <property type="match status" value="1"/>
</dbReference>
<evidence type="ECO:0000313" key="6">
    <source>
        <dbReference type="EMBL" id="APG25526.1"/>
    </source>
</evidence>
<organism evidence="6 7">
    <name type="scientific">Syntrophotalea acetylenica</name>
    <name type="common">Pelobacter acetylenicus</name>
    <dbReference type="NCBI Taxonomy" id="29542"/>
    <lineage>
        <taxon>Bacteria</taxon>
        <taxon>Pseudomonadati</taxon>
        <taxon>Thermodesulfobacteriota</taxon>
        <taxon>Desulfuromonadia</taxon>
        <taxon>Desulfuromonadales</taxon>
        <taxon>Syntrophotaleaceae</taxon>
        <taxon>Syntrophotalea</taxon>
    </lineage>
</organism>
<dbReference type="InterPro" id="IPR036390">
    <property type="entry name" value="WH_DNA-bd_sf"/>
</dbReference>
<dbReference type="Gene3D" id="1.10.10.10">
    <property type="entry name" value="Winged helix-like DNA-binding domain superfamily/Winged helix DNA-binding domain"/>
    <property type="match status" value="2"/>
</dbReference>
<dbReference type="Pfam" id="PF04079">
    <property type="entry name" value="SMC_ScpB"/>
    <property type="match status" value="1"/>
</dbReference>
<dbReference type="NCBIfam" id="TIGR00281">
    <property type="entry name" value="SMC-Scp complex subunit ScpB"/>
    <property type="match status" value="1"/>
</dbReference>
<dbReference type="EMBL" id="CP015518">
    <property type="protein sequence ID" value="APG25526.1"/>
    <property type="molecule type" value="Genomic_DNA"/>
</dbReference>
<proteinExistence type="inferred from homology"/>
<name>A0A1L3GHV0_SYNAC</name>
<dbReference type="STRING" id="29542.A6070_05225"/>
<evidence type="ECO:0000313" key="7">
    <source>
        <dbReference type="Proteomes" id="UP000182264"/>
    </source>
</evidence>
<dbReference type="OrthoDB" id="9806226at2"/>
<dbReference type="AlphaFoldDB" id="A0A1L3GHV0"/>
<dbReference type="GO" id="GO:0006260">
    <property type="term" value="P:DNA replication"/>
    <property type="evidence" value="ECO:0007669"/>
    <property type="project" value="UniProtKB-UniRule"/>
</dbReference>
<dbReference type="PIRSF" id="PIRSF019345">
    <property type="entry name" value="ScpB"/>
    <property type="match status" value="1"/>
</dbReference>
<comment type="subunit">
    <text evidence="5">Homodimer. Homodimerization may be required to stabilize the binding of ScpA to the Smc head domains. Component of a cohesin-like complex composed of ScpA, ScpB and the Smc homodimer, in which ScpA and ScpB bind to the head domain of Smc. The presence of the three proteins is required for the association of the complex with DNA.</text>
</comment>
<dbReference type="GO" id="GO:0051304">
    <property type="term" value="P:chromosome separation"/>
    <property type="evidence" value="ECO:0007669"/>
    <property type="project" value="InterPro"/>
</dbReference>